<gene>
    <name evidence="2" type="ORF">SAMN05216231_3771</name>
</gene>
<protein>
    <submittedName>
        <fullName evidence="2">Replication initiation factor</fullName>
    </submittedName>
</protein>
<name>A0A1H1GN27_9BACI</name>
<keyword evidence="3" id="KW-1185">Reference proteome</keyword>
<keyword evidence="2" id="KW-0648">Protein biosynthesis</keyword>
<evidence type="ECO:0000313" key="2">
    <source>
        <dbReference type="EMBL" id="SDR14570.1"/>
    </source>
</evidence>
<dbReference type="Pfam" id="PF02486">
    <property type="entry name" value="Rep_trans"/>
    <property type="match status" value="1"/>
</dbReference>
<dbReference type="Proteomes" id="UP000199444">
    <property type="component" value="Unassembled WGS sequence"/>
</dbReference>
<dbReference type="InterPro" id="IPR003491">
    <property type="entry name" value="REP-like_C"/>
</dbReference>
<dbReference type="STRING" id="553311.SAMN05216231_3771"/>
<evidence type="ECO:0000259" key="1">
    <source>
        <dbReference type="Pfam" id="PF02486"/>
    </source>
</evidence>
<sequence>MLDVQVDEFTLVLQTTKKPYSIETWSGMAHALINEFTRLSNIELVLGELEDSTDSLPRGYSHGLSCKDKPYYFSVAYHTDFIQMGVCIKFSAYAWMKYREQFEKLFNQPVQIHQLISNIDNTNLYTSRLSRIDIAIDYIDEDISVNTIYNQLSKKNQIVKTASGRNNLSSLSALTKNNETSTFYLGTKGKNIKALLRVYDKKKEQTETMGSRFKEALQYSNWVRFEAVFKGEYAHNISDELKSIKKDVELKNLLVSALTDRYQFYYTKSNRLTTYSKSMLNLLDKKTFMFSSPSPRMNLLEQSQQHILNGSGLFPYLFKIRHIWGEKGLKECVAFLNEEFNNYEPNDDVMLWLKKYSAMYTQQGYPFK</sequence>
<proteinExistence type="predicted"/>
<dbReference type="AlphaFoldDB" id="A0A1H1GN27"/>
<organism evidence="2 3">
    <name type="scientific">Virgibacillus salinus</name>
    <dbReference type="NCBI Taxonomy" id="553311"/>
    <lineage>
        <taxon>Bacteria</taxon>
        <taxon>Bacillati</taxon>
        <taxon>Bacillota</taxon>
        <taxon>Bacilli</taxon>
        <taxon>Bacillales</taxon>
        <taxon>Bacillaceae</taxon>
        <taxon>Virgibacillus</taxon>
    </lineage>
</organism>
<dbReference type="EMBL" id="FNKD01000006">
    <property type="protein sequence ID" value="SDR14570.1"/>
    <property type="molecule type" value="Genomic_DNA"/>
</dbReference>
<reference evidence="2 3" key="1">
    <citation type="submission" date="2016-10" db="EMBL/GenBank/DDBJ databases">
        <authorList>
            <person name="de Groot N.N."/>
        </authorList>
    </citation>
    <scope>NUCLEOTIDE SEQUENCE [LARGE SCALE GENOMIC DNA]</scope>
    <source>
        <strain evidence="2 3">CGMCC 1.10449</strain>
    </source>
</reference>
<feature type="domain" description="Replication initiation protein-like C-terminal" evidence="1">
    <location>
        <begin position="128"/>
        <end position="277"/>
    </location>
</feature>
<accession>A0A1H1GN27</accession>
<evidence type="ECO:0000313" key="3">
    <source>
        <dbReference type="Proteomes" id="UP000199444"/>
    </source>
</evidence>
<dbReference type="GO" id="GO:0003743">
    <property type="term" value="F:translation initiation factor activity"/>
    <property type="evidence" value="ECO:0007669"/>
    <property type="project" value="UniProtKB-KW"/>
</dbReference>
<keyword evidence="2" id="KW-0396">Initiation factor</keyword>
<dbReference type="RefSeq" id="WP_092494478.1">
    <property type="nucleotide sequence ID" value="NZ_FNKD01000006.1"/>
</dbReference>